<dbReference type="EMBL" id="CP022316">
    <property type="protein sequence ID" value="ASK65317.1"/>
    <property type="molecule type" value="Genomic_DNA"/>
</dbReference>
<dbReference type="OrthoDB" id="52928at2"/>
<feature type="compositionally biased region" description="Polar residues" evidence="1">
    <location>
        <begin position="88"/>
        <end position="97"/>
    </location>
</feature>
<evidence type="ECO:0000313" key="3">
    <source>
        <dbReference type="EMBL" id="ASK65317.1"/>
    </source>
</evidence>
<dbReference type="GO" id="GO:0043565">
    <property type="term" value="F:sequence-specific DNA binding"/>
    <property type="evidence" value="ECO:0007669"/>
    <property type="project" value="InterPro"/>
</dbReference>
<accession>A0A220UB34</accession>
<dbReference type="RefSeq" id="WP_089064559.1">
    <property type="nucleotide sequence ID" value="NZ_CP022316.1"/>
</dbReference>
<reference evidence="4" key="1">
    <citation type="submission" date="2017-07" db="EMBL/GenBank/DDBJ databases">
        <title>Brachybacterium sp. VR2415.</title>
        <authorList>
            <person name="Tak E.J."/>
            <person name="Bae J.-W."/>
        </authorList>
    </citation>
    <scope>NUCLEOTIDE SEQUENCE [LARGE SCALE GENOMIC DNA]</scope>
    <source>
        <strain evidence="4">VR2415</strain>
    </source>
</reference>
<evidence type="ECO:0000256" key="1">
    <source>
        <dbReference type="SAM" id="MobiDB-lite"/>
    </source>
</evidence>
<dbReference type="SUPFAM" id="SSF48295">
    <property type="entry name" value="TrpR-like"/>
    <property type="match status" value="1"/>
</dbReference>
<proteinExistence type="predicted"/>
<dbReference type="KEGG" id="brv:CFK39_05165"/>
<dbReference type="AlphaFoldDB" id="A0A220UB34"/>
<organism evidence="3 4">
    <name type="scientific">Brachybacterium avium</name>
    <dbReference type="NCBI Taxonomy" id="2017485"/>
    <lineage>
        <taxon>Bacteria</taxon>
        <taxon>Bacillati</taxon>
        <taxon>Actinomycetota</taxon>
        <taxon>Actinomycetes</taxon>
        <taxon>Micrococcales</taxon>
        <taxon>Dermabacteraceae</taxon>
        <taxon>Brachybacterium</taxon>
    </lineage>
</organism>
<feature type="compositionally biased region" description="Basic and acidic residues" evidence="1">
    <location>
        <begin position="49"/>
        <end position="61"/>
    </location>
</feature>
<evidence type="ECO:0000259" key="2">
    <source>
        <dbReference type="Pfam" id="PF13518"/>
    </source>
</evidence>
<sequence length="97" mass="10278">MSKNTAIVLSVIEAGMSTSEAAQKFHVSPRWVQILVARYRKGGVEALDPDSRRRPPWEEPARGTTPCAPTESTPTAKSPCATPARCATSASAAPTPD</sequence>
<protein>
    <recommendedName>
        <fullName evidence="2">Insertion element IS150 protein InsJ-like helix-turn-helix domain-containing protein</fullName>
    </recommendedName>
</protein>
<dbReference type="InterPro" id="IPR055247">
    <property type="entry name" value="InsJ-like_HTH"/>
</dbReference>
<keyword evidence="4" id="KW-1185">Reference proteome</keyword>
<name>A0A220UB34_9MICO</name>
<dbReference type="InterPro" id="IPR010921">
    <property type="entry name" value="Trp_repressor/repl_initiator"/>
</dbReference>
<gene>
    <name evidence="3" type="ORF">CFK39_05165</name>
</gene>
<feature type="domain" description="Insertion element IS150 protein InsJ-like helix-turn-helix" evidence="2">
    <location>
        <begin position="7"/>
        <end position="54"/>
    </location>
</feature>
<dbReference type="Proteomes" id="UP000198398">
    <property type="component" value="Chromosome"/>
</dbReference>
<dbReference type="Pfam" id="PF13518">
    <property type="entry name" value="HTH_28"/>
    <property type="match status" value="1"/>
</dbReference>
<feature type="region of interest" description="Disordered" evidence="1">
    <location>
        <begin position="46"/>
        <end position="97"/>
    </location>
</feature>
<evidence type="ECO:0000313" key="4">
    <source>
        <dbReference type="Proteomes" id="UP000198398"/>
    </source>
</evidence>